<keyword evidence="2" id="KW-1185">Reference proteome</keyword>
<organism evidence="1 2">
    <name type="scientific">Duncaniella dubosii</name>
    <dbReference type="NCBI Taxonomy" id="2518971"/>
    <lineage>
        <taxon>Bacteria</taxon>
        <taxon>Pseudomonadati</taxon>
        <taxon>Bacteroidota</taxon>
        <taxon>Bacteroidia</taxon>
        <taxon>Bacteroidales</taxon>
        <taxon>Muribaculaceae</taxon>
        <taxon>Duncaniella</taxon>
    </lineage>
</organism>
<dbReference type="Proteomes" id="UP000297149">
    <property type="component" value="Chromosome"/>
</dbReference>
<proteinExistence type="predicted"/>
<evidence type="ECO:0000313" key="1">
    <source>
        <dbReference type="EMBL" id="QCD42157.1"/>
    </source>
</evidence>
<sequence>MQGKDGEERRDLVLARDDNSGRLYACACKLTHVKNTTYPPLPAGGPGKDHWVTGEQQRFIATELLLAELAYVRNLMAEYVQMRDAEGNVLFEVFEGHVTARTGTFENVRVSGSVSAGDPHGKRVLLDPDGKAVRIYDADGSECARLDGSSYTYESVMPAAGQTLPAPDGKAVTMSAAASPTTAATDTRVVMERSASTATGIGSVRITVSADVFMKSDITGPELNPDASPRAAGSEMTPVMLKTAYVYCTVATYDVKGALLDSSRLLVAACAMNADGSYSGSATRTYTVAVPEGRHEISFELQATGDSASATVKLTQATFVADAMMTRYFGNGFALTKDTENYLIALYDSTAKRMRLLLGGILEVNGVRQPATVYAGRVTDGSTSASVPATLTSRFYPAHRRGSRWQKAQPPQPATR</sequence>
<protein>
    <submittedName>
        <fullName evidence="1">Uncharacterized protein</fullName>
    </submittedName>
</protein>
<dbReference type="AlphaFoldDB" id="A0A4P7W2R3"/>
<evidence type="ECO:0000313" key="2">
    <source>
        <dbReference type="Proteomes" id="UP000297149"/>
    </source>
</evidence>
<accession>A0A4P7W2R3</accession>
<name>A0A4P7W2R3_9BACT</name>
<dbReference type="EMBL" id="CP039396">
    <property type="protein sequence ID" value="QCD42157.1"/>
    <property type="molecule type" value="Genomic_DNA"/>
</dbReference>
<dbReference type="RefSeq" id="WP_136415153.1">
    <property type="nucleotide sequence ID" value="NZ_CP039396.1"/>
</dbReference>
<dbReference type="KEGG" id="ddb:E7747_07650"/>
<gene>
    <name evidence="1" type="ORF">E7747_07650</name>
</gene>
<reference evidence="2" key="1">
    <citation type="submission" date="2019-02" db="EMBL/GenBank/DDBJ databases">
        <title>Isolation and identification of novel species under the genus Muribaculum.</title>
        <authorList>
            <person name="Miyake S."/>
            <person name="Ding Y."/>
            <person name="Low A."/>
            <person name="Soh M."/>
            <person name="Seedorf H."/>
        </authorList>
    </citation>
    <scope>NUCLEOTIDE SEQUENCE [LARGE SCALE GENOMIC DNA]</scope>
    <source>
        <strain evidence="2">H5</strain>
    </source>
</reference>